<comment type="caution">
    <text evidence="1">The sequence shown here is derived from an EMBL/GenBank/DDBJ whole genome shotgun (WGS) entry which is preliminary data.</text>
</comment>
<evidence type="ECO:0000313" key="1">
    <source>
        <dbReference type="EMBL" id="MBT2186885.1"/>
    </source>
</evidence>
<name>A0A9X1IR22_9SPHN</name>
<dbReference type="Proteomes" id="UP001138757">
    <property type="component" value="Unassembled WGS sequence"/>
</dbReference>
<dbReference type="Gene3D" id="2.40.70.10">
    <property type="entry name" value="Acid Proteases"/>
    <property type="match status" value="2"/>
</dbReference>
<dbReference type="SUPFAM" id="SSF50630">
    <property type="entry name" value="Acid proteases"/>
    <property type="match status" value="1"/>
</dbReference>
<keyword evidence="1" id="KW-0378">Hydrolase</keyword>
<protein>
    <submittedName>
        <fullName evidence="1">Retroviral-like aspartic protease family protein</fullName>
    </submittedName>
</protein>
<dbReference type="RefSeq" id="WP_214622616.1">
    <property type="nucleotide sequence ID" value="NZ_JAHGAW010000004.1"/>
</dbReference>
<dbReference type="GO" id="GO:0008233">
    <property type="term" value="F:peptidase activity"/>
    <property type="evidence" value="ECO:0007669"/>
    <property type="project" value="UniProtKB-KW"/>
</dbReference>
<dbReference type="GO" id="GO:0006508">
    <property type="term" value="P:proteolysis"/>
    <property type="evidence" value="ECO:0007669"/>
    <property type="project" value="UniProtKB-KW"/>
</dbReference>
<sequence>MGATAVAFGEEQKARSFLEPLLNGKQAADAHGWLSYLDLRKGRYRAAAMHIAASEPGQTNPLAVTLQALPDQITVQNASAIVRHRIFQRKLFVPVSVNDHPAELILDSDANLSFLSESAAKRMGLTIRDSDATTAGALGAASRLRITIADIRIGKTHVRNVAFMVLPDNASLFAPLAPLQQGALGLPVMLALERMSWDSDGSFRIGAGHDPTRPSSPLAFDGADPIVRFFHDRVALAGVFDTGAETTDLWPPFAARFAEQIRKEGTAGKKMVRGFGGNGEIPEVVVPDLPLDMGGIPLRARPAHILTATTTANSDWQAGRLGLDLLRQARRVTIDFRANRLQLLE</sequence>
<dbReference type="Pfam" id="PF13650">
    <property type="entry name" value="Asp_protease_2"/>
    <property type="match status" value="1"/>
</dbReference>
<dbReference type="InterPro" id="IPR034122">
    <property type="entry name" value="Retropepsin-like_bacterial"/>
</dbReference>
<proteinExistence type="predicted"/>
<reference evidence="1" key="1">
    <citation type="submission" date="2021-05" db="EMBL/GenBank/DDBJ databases">
        <title>Genome of Sphingobium sp. strain.</title>
        <authorList>
            <person name="Fan R."/>
        </authorList>
    </citation>
    <scope>NUCLEOTIDE SEQUENCE</scope>
    <source>
        <strain evidence="1">H33</strain>
    </source>
</reference>
<keyword evidence="1" id="KW-0645">Protease</keyword>
<dbReference type="AlphaFoldDB" id="A0A9X1IR22"/>
<dbReference type="CDD" id="cd05483">
    <property type="entry name" value="retropepsin_like_bacteria"/>
    <property type="match status" value="1"/>
</dbReference>
<dbReference type="InterPro" id="IPR021109">
    <property type="entry name" value="Peptidase_aspartic_dom_sf"/>
</dbReference>
<dbReference type="EMBL" id="JAHGAW010000004">
    <property type="protein sequence ID" value="MBT2186885.1"/>
    <property type="molecule type" value="Genomic_DNA"/>
</dbReference>
<accession>A0A9X1IR22</accession>
<keyword evidence="2" id="KW-1185">Reference proteome</keyword>
<gene>
    <name evidence="1" type="ORF">KK488_07980</name>
</gene>
<organism evidence="1 2">
    <name type="scientific">Sphingobium nicotianae</name>
    <dbReference type="NCBI Taxonomy" id="2782607"/>
    <lineage>
        <taxon>Bacteria</taxon>
        <taxon>Pseudomonadati</taxon>
        <taxon>Pseudomonadota</taxon>
        <taxon>Alphaproteobacteria</taxon>
        <taxon>Sphingomonadales</taxon>
        <taxon>Sphingomonadaceae</taxon>
        <taxon>Sphingobium</taxon>
    </lineage>
</organism>
<evidence type="ECO:0000313" key="2">
    <source>
        <dbReference type="Proteomes" id="UP001138757"/>
    </source>
</evidence>